<dbReference type="Pfam" id="PF00339">
    <property type="entry name" value="Arrestin_N"/>
    <property type="match status" value="1"/>
</dbReference>
<dbReference type="InterPro" id="IPR050357">
    <property type="entry name" value="Arrestin_domain-protein"/>
</dbReference>
<dbReference type="InterPro" id="IPR011021">
    <property type="entry name" value="Arrestin-like_N"/>
</dbReference>
<dbReference type="GO" id="GO:0015031">
    <property type="term" value="P:protein transport"/>
    <property type="evidence" value="ECO:0007669"/>
    <property type="project" value="TreeGrafter"/>
</dbReference>
<evidence type="ECO:0000313" key="4">
    <source>
        <dbReference type="EMBL" id="OAD52642.1"/>
    </source>
</evidence>
<name>A0A310SGU4_9HYME</name>
<dbReference type="GO" id="GO:0005737">
    <property type="term" value="C:cytoplasm"/>
    <property type="evidence" value="ECO:0007669"/>
    <property type="project" value="TreeGrafter"/>
</dbReference>
<evidence type="ECO:0000256" key="2">
    <source>
        <dbReference type="ARBA" id="ARBA00022606"/>
    </source>
</evidence>
<comment type="similarity">
    <text evidence="1">Belongs to the arrestin family.</text>
</comment>
<dbReference type="OrthoDB" id="2333384at2759"/>
<keyword evidence="5" id="KW-1185">Reference proteome</keyword>
<evidence type="ECO:0000256" key="1">
    <source>
        <dbReference type="ARBA" id="ARBA00005298"/>
    </source>
</evidence>
<dbReference type="SUPFAM" id="SSF81296">
    <property type="entry name" value="E set domains"/>
    <property type="match status" value="2"/>
</dbReference>
<dbReference type="PANTHER" id="PTHR11188:SF17">
    <property type="entry name" value="FI21816P1"/>
    <property type="match status" value="1"/>
</dbReference>
<dbReference type="InterPro" id="IPR011022">
    <property type="entry name" value="Arrestin_C-like"/>
</dbReference>
<organism evidence="4 5">
    <name type="scientific">Eufriesea mexicana</name>
    <dbReference type="NCBI Taxonomy" id="516756"/>
    <lineage>
        <taxon>Eukaryota</taxon>
        <taxon>Metazoa</taxon>
        <taxon>Ecdysozoa</taxon>
        <taxon>Arthropoda</taxon>
        <taxon>Hexapoda</taxon>
        <taxon>Insecta</taxon>
        <taxon>Pterygota</taxon>
        <taxon>Neoptera</taxon>
        <taxon>Endopterygota</taxon>
        <taxon>Hymenoptera</taxon>
        <taxon>Apocrita</taxon>
        <taxon>Aculeata</taxon>
        <taxon>Apoidea</taxon>
        <taxon>Anthophila</taxon>
        <taxon>Apidae</taxon>
        <taxon>Eufriesea</taxon>
    </lineage>
</organism>
<proteinExistence type="inferred from homology"/>
<feature type="domain" description="Arrestin C-terminal-like" evidence="3">
    <location>
        <begin position="198"/>
        <end position="329"/>
    </location>
</feature>
<dbReference type="Proteomes" id="UP000250275">
    <property type="component" value="Unassembled WGS sequence"/>
</dbReference>
<dbReference type="InterPro" id="IPR014752">
    <property type="entry name" value="Arrestin-like_C"/>
</dbReference>
<keyword evidence="2" id="KW-0716">Sensory transduction</keyword>
<accession>A0A310SGU4</accession>
<protein>
    <submittedName>
        <fullName evidence="4">Arrestin domain-containing protein 4</fullName>
    </submittedName>
</protein>
<evidence type="ECO:0000259" key="3">
    <source>
        <dbReference type="SMART" id="SM01017"/>
    </source>
</evidence>
<gene>
    <name evidence="4" type="ORF">WN48_00604</name>
</gene>
<dbReference type="PANTHER" id="PTHR11188">
    <property type="entry name" value="ARRESTIN DOMAIN CONTAINING PROTEIN"/>
    <property type="match status" value="1"/>
</dbReference>
<dbReference type="AlphaFoldDB" id="A0A310SGU4"/>
<dbReference type="EMBL" id="KQ770462">
    <property type="protein sequence ID" value="OAD52642.1"/>
    <property type="molecule type" value="Genomic_DNA"/>
</dbReference>
<dbReference type="Pfam" id="PF02752">
    <property type="entry name" value="Arrestin_C"/>
    <property type="match status" value="1"/>
</dbReference>
<sequence length="367" mass="40997">MHRARRTLSILFIDREYSPLSKVIHQRGKSGRSNPDSVHKKLEAVLHWSVEESRCNKIVMTCSVCRSVSGLHFHVIGEGVVRVRSQRAERVYDKENYIDFRMRLLGEPGEGPSLLSPGIHSFPFKLGLPLGLPSTFLGKHGWVQYYCKAALREPGGLTHKNQQVFIVMNPIDLNLEPPILAQPARQEIEQRVGVSCVSGGPVFCRVSLDRGGYVPGETIGISATVSNRSKVTMKSTKASLTETIQYLCRGKVLASETRELASVSRGKIRPGEGEEWLNEQMYVPPLPPTNLRGCHLINVLYHVYFVISPKSLDKEIKLQIPIVLATYPLRQEGAPAGTAPSKRGAHYPSTLPIFRPWLDDKAFEIQE</sequence>
<reference evidence="4 5" key="1">
    <citation type="submission" date="2015-07" db="EMBL/GenBank/DDBJ databases">
        <title>The genome of Eufriesea mexicana.</title>
        <authorList>
            <person name="Pan H."/>
            <person name="Kapheim K."/>
        </authorList>
    </citation>
    <scope>NUCLEOTIDE SEQUENCE [LARGE SCALE GENOMIC DNA]</scope>
    <source>
        <strain evidence="4">0111107269</strain>
        <tissue evidence="4">Whole body</tissue>
    </source>
</reference>
<dbReference type="Gene3D" id="2.60.40.640">
    <property type="match status" value="2"/>
</dbReference>
<dbReference type="SMART" id="SM01017">
    <property type="entry name" value="Arrestin_C"/>
    <property type="match status" value="1"/>
</dbReference>
<dbReference type="InterPro" id="IPR014756">
    <property type="entry name" value="Ig_E-set"/>
</dbReference>
<evidence type="ECO:0000313" key="5">
    <source>
        <dbReference type="Proteomes" id="UP000250275"/>
    </source>
</evidence>